<evidence type="ECO:0000313" key="2">
    <source>
        <dbReference type="EMBL" id="AVO33738.1"/>
    </source>
</evidence>
<gene>
    <name evidence="2" type="ORF">C6570_05285</name>
</gene>
<dbReference type="Pfam" id="PF13470">
    <property type="entry name" value="PIN_3"/>
    <property type="match status" value="1"/>
</dbReference>
<evidence type="ECO:0000313" key="3">
    <source>
        <dbReference type="Proteomes" id="UP000239709"/>
    </source>
</evidence>
<dbReference type="PANTHER" id="PTHR34610:SF3">
    <property type="entry name" value="SSL7007 PROTEIN"/>
    <property type="match status" value="1"/>
</dbReference>
<evidence type="ECO:0000259" key="1">
    <source>
        <dbReference type="Pfam" id="PF13470"/>
    </source>
</evidence>
<reference evidence="2 3" key="1">
    <citation type="submission" date="2018-03" db="EMBL/GenBank/DDBJ databases">
        <title>Genome sequencing of Ottowia sp.</title>
        <authorList>
            <person name="Kim S.-J."/>
            <person name="Heo J."/>
            <person name="Kwon S.-W."/>
        </authorList>
    </citation>
    <scope>NUCLEOTIDE SEQUENCE [LARGE SCALE GENOMIC DNA]</scope>
    <source>
        <strain evidence="2 3">KADR8-3</strain>
    </source>
</reference>
<accession>A0A2S0MCZ4</accession>
<dbReference type="NCBIfam" id="TIGR00305">
    <property type="entry name" value="putative toxin-antitoxin system toxin component, PIN family"/>
    <property type="match status" value="1"/>
</dbReference>
<dbReference type="PANTHER" id="PTHR34610">
    <property type="entry name" value="SSL7007 PROTEIN"/>
    <property type="match status" value="1"/>
</dbReference>
<dbReference type="OrthoDB" id="9802272at2"/>
<dbReference type="Proteomes" id="UP000239709">
    <property type="component" value="Chromosome"/>
</dbReference>
<dbReference type="EMBL" id="CP027666">
    <property type="protein sequence ID" value="AVO33738.1"/>
    <property type="molecule type" value="Genomic_DNA"/>
</dbReference>
<dbReference type="KEGG" id="otk:C6570_05285"/>
<dbReference type="InterPro" id="IPR029060">
    <property type="entry name" value="PIN-like_dom_sf"/>
</dbReference>
<dbReference type="InterPro" id="IPR002716">
    <property type="entry name" value="PIN_dom"/>
</dbReference>
<feature type="domain" description="PIN" evidence="1">
    <location>
        <begin position="10"/>
        <end position="120"/>
    </location>
</feature>
<dbReference type="RefSeq" id="WP_106702295.1">
    <property type="nucleotide sequence ID" value="NZ_CP027666.1"/>
</dbReference>
<keyword evidence="3" id="KW-1185">Reference proteome</keyword>
<proteinExistence type="predicted"/>
<name>A0A2S0MCZ4_9BURK</name>
<organism evidence="2 3">
    <name type="scientific">Ottowia oryzae</name>
    <dbReference type="NCBI Taxonomy" id="2109914"/>
    <lineage>
        <taxon>Bacteria</taxon>
        <taxon>Pseudomonadati</taxon>
        <taxon>Pseudomonadota</taxon>
        <taxon>Betaproteobacteria</taxon>
        <taxon>Burkholderiales</taxon>
        <taxon>Comamonadaceae</taxon>
        <taxon>Ottowia</taxon>
    </lineage>
</organism>
<protein>
    <submittedName>
        <fullName evidence="2">Putative toxin-antitoxin system toxin component, PIN family</fullName>
    </submittedName>
</protein>
<dbReference type="InterPro" id="IPR002850">
    <property type="entry name" value="PIN_toxin-like"/>
</dbReference>
<dbReference type="SUPFAM" id="SSF88723">
    <property type="entry name" value="PIN domain-like"/>
    <property type="match status" value="1"/>
</dbReference>
<dbReference type="AlphaFoldDB" id="A0A2S0MCZ4"/>
<sequence>MTQLEAGTAVVIDTNCVLDLWVFHDPGASGLLRDIVTTRWRWHASAAMRDELRRVLAYPLITARLEATRQTAEQILALFDTHALIEEAAPAPCPVRCRDADDQIFIDLAAQRRAMLVSKDGHVLELARRLTAYGVQVRKPWPEEATSAQAAP</sequence>